<proteinExistence type="predicted"/>
<reference evidence="2" key="1">
    <citation type="journal article" date="2019" name="Int. J. Syst. Evol. Microbiol.">
        <title>The Global Catalogue of Microorganisms (GCM) 10K type strain sequencing project: providing services to taxonomists for standard genome sequencing and annotation.</title>
        <authorList>
            <consortium name="The Broad Institute Genomics Platform"/>
            <consortium name="The Broad Institute Genome Sequencing Center for Infectious Disease"/>
            <person name="Wu L."/>
            <person name="Ma J."/>
        </authorList>
    </citation>
    <scope>NUCLEOTIDE SEQUENCE [LARGE SCALE GENOMIC DNA]</scope>
    <source>
        <strain evidence="2">KCTC 22245</strain>
    </source>
</reference>
<evidence type="ECO:0000313" key="1">
    <source>
        <dbReference type="EMBL" id="MFC3302327.1"/>
    </source>
</evidence>
<protein>
    <recommendedName>
        <fullName evidence="3">DUF1819 family protein</fullName>
    </recommendedName>
</protein>
<evidence type="ECO:0000313" key="2">
    <source>
        <dbReference type="Proteomes" id="UP001595607"/>
    </source>
</evidence>
<accession>A0ABV7MC08</accession>
<sequence length="238" mass="27107">MDTQSPLRNIETVSPNIRMARLSNCAIALLEHAEKSGGLGLTPGRALKRVHVDWAAETFDWPGYTSDELYRVNKVLNEEDVFPLWVIHQLLLDTRHARHFKRQLRPTKIGRLLIGNPSRAFNEIVPRFLFDIDHAAMGRGRSEIPGELSDYLDMLNLAADDWISVKDLTVQLRGPSPNQWDYRPSSLYVNVLRPLVWAGLMLETEDSAEERHVQKSSLWHEALSLPSDSMRVHGAQPN</sequence>
<dbReference type="RefSeq" id="WP_189570484.1">
    <property type="nucleotide sequence ID" value="NZ_BMXU01000001.1"/>
</dbReference>
<dbReference type="Proteomes" id="UP001595607">
    <property type="component" value="Unassembled WGS sequence"/>
</dbReference>
<dbReference type="EMBL" id="JBHRVA010000002">
    <property type="protein sequence ID" value="MFC3302327.1"/>
    <property type="molecule type" value="Genomic_DNA"/>
</dbReference>
<gene>
    <name evidence="1" type="ORF">ACFONP_06235</name>
</gene>
<keyword evidence="2" id="KW-1185">Reference proteome</keyword>
<name>A0ABV7MC08_9PROT</name>
<evidence type="ECO:0008006" key="3">
    <source>
        <dbReference type="Google" id="ProtNLM"/>
    </source>
</evidence>
<organism evidence="1 2">
    <name type="scientific">Parvularcula lutaonensis</name>
    <dbReference type="NCBI Taxonomy" id="491923"/>
    <lineage>
        <taxon>Bacteria</taxon>
        <taxon>Pseudomonadati</taxon>
        <taxon>Pseudomonadota</taxon>
        <taxon>Alphaproteobacteria</taxon>
        <taxon>Parvularculales</taxon>
        <taxon>Parvularculaceae</taxon>
        <taxon>Parvularcula</taxon>
    </lineage>
</organism>
<comment type="caution">
    <text evidence="1">The sequence shown here is derived from an EMBL/GenBank/DDBJ whole genome shotgun (WGS) entry which is preliminary data.</text>
</comment>